<evidence type="ECO:0000256" key="1">
    <source>
        <dbReference type="SAM" id="MobiDB-lite"/>
    </source>
</evidence>
<evidence type="ECO:0000313" key="3">
    <source>
        <dbReference type="Proteomes" id="UP000815325"/>
    </source>
</evidence>
<accession>A0ABQ7GEL5</accession>
<name>A0ABQ7GEL5_DUNSA</name>
<evidence type="ECO:0008006" key="4">
    <source>
        <dbReference type="Google" id="ProtNLM"/>
    </source>
</evidence>
<feature type="region of interest" description="Disordered" evidence="1">
    <location>
        <begin position="64"/>
        <end position="104"/>
    </location>
</feature>
<evidence type="ECO:0000313" key="2">
    <source>
        <dbReference type="EMBL" id="KAF5833050.1"/>
    </source>
</evidence>
<reference evidence="2" key="1">
    <citation type="submission" date="2017-08" db="EMBL/GenBank/DDBJ databases">
        <authorList>
            <person name="Polle J.E."/>
            <person name="Barry K."/>
            <person name="Cushman J."/>
            <person name="Schmutz J."/>
            <person name="Tran D."/>
            <person name="Hathwaick L.T."/>
            <person name="Yim W.C."/>
            <person name="Jenkins J."/>
            <person name="Mckie-Krisberg Z.M."/>
            <person name="Prochnik S."/>
            <person name="Lindquist E."/>
            <person name="Dockter R.B."/>
            <person name="Adam C."/>
            <person name="Molina H."/>
            <person name="Bunkerborg J."/>
            <person name="Jin E."/>
            <person name="Buchheim M."/>
            <person name="Magnuson J."/>
        </authorList>
    </citation>
    <scope>NUCLEOTIDE SEQUENCE</scope>
    <source>
        <strain evidence="2">CCAP 19/18</strain>
    </source>
</reference>
<organism evidence="2 3">
    <name type="scientific">Dunaliella salina</name>
    <name type="common">Green alga</name>
    <name type="synonym">Protococcus salinus</name>
    <dbReference type="NCBI Taxonomy" id="3046"/>
    <lineage>
        <taxon>Eukaryota</taxon>
        <taxon>Viridiplantae</taxon>
        <taxon>Chlorophyta</taxon>
        <taxon>core chlorophytes</taxon>
        <taxon>Chlorophyceae</taxon>
        <taxon>CS clade</taxon>
        <taxon>Chlamydomonadales</taxon>
        <taxon>Dunaliellaceae</taxon>
        <taxon>Dunaliella</taxon>
    </lineage>
</organism>
<sequence>MQEELVLQAPWRLCQSQFSPGDIGGVDQVEGKLAAPWRIQLTPHSEMEAGMVTEGLAECRHASAPPLSHHQNSLSVAEAAAQPLPSSQGIPELAAKGSPAVSEKMNDRHVLVSAAVNSPSHVTPSTPAAALVQQLLTLQHL</sequence>
<proteinExistence type="predicted"/>
<keyword evidence="3" id="KW-1185">Reference proteome</keyword>
<gene>
    <name evidence="2" type="ORF">DUNSADRAFT_10756</name>
</gene>
<protein>
    <recommendedName>
        <fullName evidence="4">Encoded protein</fullName>
    </recommendedName>
</protein>
<dbReference type="Proteomes" id="UP000815325">
    <property type="component" value="Unassembled WGS sequence"/>
</dbReference>
<dbReference type="EMBL" id="MU069833">
    <property type="protein sequence ID" value="KAF5833050.1"/>
    <property type="molecule type" value="Genomic_DNA"/>
</dbReference>
<comment type="caution">
    <text evidence="2">The sequence shown here is derived from an EMBL/GenBank/DDBJ whole genome shotgun (WGS) entry which is preliminary data.</text>
</comment>